<accession>A0ABU9FZY3</accession>
<comment type="cofactor">
    <cofactor evidence="8">
        <name>Mg(2+)</name>
        <dbReference type="ChEBI" id="CHEBI:18420"/>
    </cofactor>
</comment>
<evidence type="ECO:0000259" key="9">
    <source>
        <dbReference type="Pfam" id="PF01648"/>
    </source>
</evidence>
<evidence type="ECO:0000256" key="8">
    <source>
        <dbReference type="HAMAP-Rule" id="MF_00101"/>
    </source>
</evidence>
<keyword evidence="6 8" id="KW-0443">Lipid metabolism</keyword>
<evidence type="ECO:0000313" key="11">
    <source>
        <dbReference type="Proteomes" id="UP001379949"/>
    </source>
</evidence>
<comment type="catalytic activity">
    <reaction evidence="8">
        <text>apo-[ACP] + CoA = holo-[ACP] + adenosine 3',5'-bisphosphate + H(+)</text>
        <dbReference type="Rhea" id="RHEA:12068"/>
        <dbReference type="Rhea" id="RHEA-COMP:9685"/>
        <dbReference type="Rhea" id="RHEA-COMP:9690"/>
        <dbReference type="ChEBI" id="CHEBI:15378"/>
        <dbReference type="ChEBI" id="CHEBI:29999"/>
        <dbReference type="ChEBI" id="CHEBI:57287"/>
        <dbReference type="ChEBI" id="CHEBI:58343"/>
        <dbReference type="ChEBI" id="CHEBI:64479"/>
        <dbReference type="EC" id="2.7.8.7"/>
    </reaction>
</comment>
<dbReference type="SUPFAM" id="SSF56214">
    <property type="entry name" value="4'-phosphopantetheinyl transferase"/>
    <property type="match status" value="1"/>
</dbReference>
<dbReference type="Proteomes" id="UP001379949">
    <property type="component" value="Unassembled WGS sequence"/>
</dbReference>
<keyword evidence="5 8" id="KW-0460">Magnesium</keyword>
<organism evidence="10 11">
    <name type="scientific">Marinomonas arenicola</name>
    <dbReference type="NCBI Taxonomy" id="569601"/>
    <lineage>
        <taxon>Bacteria</taxon>
        <taxon>Pseudomonadati</taxon>
        <taxon>Pseudomonadota</taxon>
        <taxon>Gammaproteobacteria</taxon>
        <taxon>Oceanospirillales</taxon>
        <taxon>Oceanospirillaceae</taxon>
        <taxon>Marinomonas</taxon>
    </lineage>
</organism>
<dbReference type="EMBL" id="JBAKAR010000001">
    <property type="protein sequence ID" value="MEL0611778.1"/>
    <property type="molecule type" value="Genomic_DNA"/>
</dbReference>
<protein>
    <recommendedName>
        <fullName evidence="8">Holo-[acyl-carrier-protein] synthase</fullName>
        <shortName evidence="8">Holo-ACP synthase</shortName>
        <ecNumber evidence="8">2.7.8.7</ecNumber>
    </recommendedName>
    <alternativeName>
        <fullName evidence="8">4'-phosphopantetheinyl transferase AcpS</fullName>
    </alternativeName>
</protein>
<evidence type="ECO:0000256" key="2">
    <source>
        <dbReference type="ARBA" id="ARBA00022679"/>
    </source>
</evidence>
<feature type="binding site" evidence="8">
    <location>
        <position position="60"/>
    </location>
    <ligand>
        <name>Mg(2+)</name>
        <dbReference type="ChEBI" id="CHEBI:18420"/>
    </ligand>
</feature>
<sequence>MIIGIGTDLVDISRVSDSITRLGERFIERILTADEKAQWALISNQPKRDAFVAKRFAAKEAAVKALGTGIGRGVSFQHFQVNNLPSGQPVLVVDSSIEARFESPVTWHLSLTDEKAYAQAFVILEAKG</sequence>
<dbReference type="EC" id="2.7.8.7" evidence="8"/>
<proteinExistence type="inferred from homology"/>
<evidence type="ECO:0000256" key="7">
    <source>
        <dbReference type="ARBA" id="ARBA00023160"/>
    </source>
</evidence>
<dbReference type="GO" id="GO:0008897">
    <property type="term" value="F:holo-[acyl-carrier-protein] synthase activity"/>
    <property type="evidence" value="ECO:0007669"/>
    <property type="project" value="UniProtKB-EC"/>
</dbReference>
<dbReference type="InterPro" id="IPR037143">
    <property type="entry name" value="4-PPantetheinyl_Trfase_dom_sf"/>
</dbReference>
<evidence type="ECO:0000313" key="10">
    <source>
        <dbReference type="EMBL" id="MEL0611778.1"/>
    </source>
</evidence>
<evidence type="ECO:0000256" key="6">
    <source>
        <dbReference type="ARBA" id="ARBA00023098"/>
    </source>
</evidence>
<dbReference type="NCBIfam" id="TIGR00516">
    <property type="entry name" value="acpS"/>
    <property type="match status" value="1"/>
</dbReference>
<keyword evidence="11" id="KW-1185">Reference proteome</keyword>
<keyword evidence="7 8" id="KW-0275">Fatty acid biosynthesis</keyword>
<dbReference type="RefSeq" id="WP_133001671.1">
    <property type="nucleotide sequence ID" value="NZ_BAAAFB010000003.1"/>
</dbReference>
<dbReference type="InterPro" id="IPR004568">
    <property type="entry name" value="Ppantetheine-prot_Trfase_dom"/>
</dbReference>
<dbReference type="NCBIfam" id="TIGR00556">
    <property type="entry name" value="pantethn_trn"/>
    <property type="match status" value="1"/>
</dbReference>
<name>A0ABU9FZY3_9GAMM</name>
<evidence type="ECO:0000256" key="3">
    <source>
        <dbReference type="ARBA" id="ARBA00022723"/>
    </source>
</evidence>
<keyword evidence="8" id="KW-0963">Cytoplasm</keyword>
<gene>
    <name evidence="8 10" type="primary">acpS</name>
    <name evidence="10" type="ORF">V6242_01370</name>
</gene>
<keyword evidence="3 8" id="KW-0479">Metal-binding</keyword>
<comment type="similarity">
    <text evidence="8">Belongs to the P-Pant transferase superfamily. AcpS family.</text>
</comment>
<dbReference type="InterPro" id="IPR008278">
    <property type="entry name" value="4-PPantetheinyl_Trfase_dom"/>
</dbReference>
<evidence type="ECO:0000256" key="1">
    <source>
        <dbReference type="ARBA" id="ARBA00022516"/>
    </source>
</evidence>
<comment type="subcellular location">
    <subcellularLocation>
        <location evidence="8">Cytoplasm</location>
    </subcellularLocation>
</comment>
<keyword evidence="1 8" id="KW-0444">Lipid biosynthesis</keyword>
<comment type="function">
    <text evidence="8">Transfers the 4'-phosphopantetheine moiety from coenzyme A to a Ser of acyl-carrier-protein.</text>
</comment>
<keyword evidence="2 8" id="KW-0808">Transferase</keyword>
<evidence type="ECO:0000256" key="5">
    <source>
        <dbReference type="ARBA" id="ARBA00022842"/>
    </source>
</evidence>
<evidence type="ECO:0000256" key="4">
    <source>
        <dbReference type="ARBA" id="ARBA00022832"/>
    </source>
</evidence>
<feature type="domain" description="4'-phosphopantetheinyl transferase" evidence="9">
    <location>
        <begin position="4"/>
        <end position="110"/>
    </location>
</feature>
<reference evidence="10 11" key="1">
    <citation type="submission" date="2024-02" db="EMBL/GenBank/DDBJ databases">
        <title>Bacteria isolated from the canopy kelp, Nereocystis luetkeana.</title>
        <authorList>
            <person name="Pfister C.A."/>
            <person name="Younker I.T."/>
            <person name="Light S.H."/>
        </authorList>
    </citation>
    <scope>NUCLEOTIDE SEQUENCE [LARGE SCALE GENOMIC DNA]</scope>
    <source>
        <strain evidence="10 11">TI.4.07</strain>
    </source>
</reference>
<dbReference type="Pfam" id="PF01648">
    <property type="entry name" value="ACPS"/>
    <property type="match status" value="1"/>
</dbReference>
<keyword evidence="4 8" id="KW-0276">Fatty acid metabolism</keyword>
<feature type="binding site" evidence="8">
    <location>
        <position position="8"/>
    </location>
    <ligand>
        <name>Mg(2+)</name>
        <dbReference type="ChEBI" id="CHEBI:18420"/>
    </ligand>
</feature>
<dbReference type="Gene3D" id="3.90.470.20">
    <property type="entry name" value="4'-phosphopantetheinyl transferase domain"/>
    <property type="match status" value="1"/>
</dbReference>
<comment type="caution">
    <text evidence="10">The sequence shown here is derived from an EMBL/GenBank/DDBJ whole genome shotgun (WGS) entry which is preliminary data.</text>
</comment>
<dbReference type="InterPro" id="IPR002582">
    <property type="entry name" value="ACPS"/>
</dbReference>
<dbReference type="HAMAP" id="MF_00101">
    <property type="entry name" value="AcpS"/>
    <property type="match status" value="1"/>
</dbReference>